<dbReference type="InterPro" id="IPR036514">
    <property type="entry name" value="SGNH_hydro_sf"/>
</dbReference>
<feature type="signal peptide" evidence="5">
    <location>
        <begin position="1"/>
        <end position="23"/>
    </location>
</feature>
<evidence type="ECO:0000313" key="7">
    <source>
        <dbReference type="EMBL" id="MBD3867316.1"/>
    </source>
</evidence>
<keyword evidence="2" id="KW-0964">Secreted</keyword>
<dbReference type="SUPFAM" id="SSF117074">
    <property type="entry name" value="Hypothetical protein PA1324"/>
    <property type="match status" value="1"/>
</dbReference>
<dbReference type="InterPro" id="IPR013783">
    <property type="entry name" value="Ig-like_fold"/>
</dbReference>
<dbReference type="Gene3D" id="3.40.50.1110">
    <property type="entry name" value="SGNH hydrolase"/>
    <property type="match status" value="1"/>
</dbReference>
<dbReference type="GO" id="GO:0016788">
    <property type="term" value="F:hydrolase activity, acting on ester bonds"/>
    <property type="evidence" value="ECO:0007669"/>
    <property type="project" value="UniProtKB-ARBA"/>
</dbReference>
<evidence type="ECO:0000256" key="3">
    <source>
        <dbReference type="ARBA" id="ARBA00022729"/>
    </source>
</evidence>
<dbReference type="SUPFAM" id="SSF52266">
    <property type="entry name" value="SGNH hydrolase"/>
    <property type="match status" value="1"/>
</dbReference>
<keyword evidence="3 5" id="KW-0732">Signal</keyword>
<protein>
    <recommendedName>
        <fullName evidence="6">SD-repeat containing protein B domain-containing protein</fullName>
    </recommendedName>
</protein>
<proteinExistence type="predicted"/>
<gene>
    <name evidence="7" type="ORF">IFK94_04240</name>
</gene>
<accession>A0A8J6Y7D2</accession>
<evidence type="ECO:0000259" key="6">
    <source>
        <dbReference type="Pfam" id="PF17210"/>
    </source>
</evidence>
<evidence type="ECO:0000256" key="4">
    <source>
        <dbReference type="SAM" id="Coils"/>
    </source>
</evidence>
<dbReference type="Pfam" id="PF17210">
    <property type="entry name" value="SdrD_B"/>
    <property type="match status" value="1"/>
</dbReference>
<feature type="chain" id="PRO_5035303510" description="SD-repeat containing protein B domain-containing protein" evidence="5">
    <location>
        <begin position="24"/>
        <end position="714"/>
    </location>
</feature>
<feature type="coiled-coil region" evidence="4">
    <location>
        <begin position="236"/>
        <end position="263"/>
    </location>
</feature>
<dbReference type="AlphaFoldDB" id="A0A8J6Y7D2"/>
<evidence type="ECO:0000256" key="5">
    <source>
        <dbReference type="SAM" id="SignalP"/>
    </source>
</evidence>
<evidence type="ECO:0000313" key="8">
    <source>
        <dbReference type="Proteomes" id="UP000648239"/>
    </source>
</evidence>
<dbReference type="Gene3D" id="2.60.40.10">
    <property type="entry name" value="Immunoglobulins"/>
    <property type="match status" value="1"/>
</dbReference>
<dbReference type="Proteomes" id="UP000648239">
    <property type="component" value="Unassembled WGS sequence"/>
</dbReference>
<feature type="domain" description="SD-repeat containing protein B" evidence="6">
    <location>
        <begin position="29"/>
        <end position="101"/>
    </location>
</feature>
<dbReference type="EMBL" id="JACXWD010000008">
    <property type="protein sequence ID" value="MBD3867316.1"/>
    <property type="molecule type" value="Genomic_DNA"/>
</dbReference>
<evidence type="ECO:0000256" key="1">
    <source>
        <dbReference type="ARBA" id="ARBA00004613"/>
    </source>
</evidence>
<reference evidence="7 8" key="1">
    <citation type="submission" date="2020-08" db="EMBL/GenBank/DDBJ databases">
        <title>Acidobacteriota in marine sediments use diverse sulfur dissimilation pathways.</title>
        <authorList>
            <person name="Wasmund K."/>
        </authorList>
    </citation>
    <scope>NUCLEOTIDE SEQUENCE [LARGE SCALE GENOMIC DNA]</scope>
    <source>
        <strain evidence="7">MAG AM4</strain>
    </source>
</reference>
<sequence length="714" mass="75551">MIRRRSSLLALVFVAAAVPSLMAQSVEGTLFEDLNGNGIHDAGEPALPGIPVALYGSPAAGGTVDQTSLTGAAGDYTFTPGNGCYLLNINPGPDYRFSGTRQDLYPEGSTPFGFPVGMPRFGTMENGIANLKGGALRFAALGDSIAYNWSSCNFFGPYFVYSRAVRDRLQCVAPAAAVSLDENAVKGEHTDDLLVNDGASDHNNLFAMIADQPEKITISIIGNDLLNVDPAGAPTQAELNRAVDEVLDSRQNLQETLSALLTEVPGTDIALNTLYDNLTWDCYAGTATSAFHRTWVPIMDQILRDLAWGQIRPVAVSEIAAEFAVEDLDGNPPGSCTGFDGMICRGGIPTDNIHPTNNGYQILREKVWESAGGVSLGGGDAVGRTAMTGVDYGLLRRVRRILPISFADLNGGQSVNQEAAFDDADGGLTASITLGAGQEEFRLDGFPDYYDEIEIVRVIAGVRYRTTGTVNDDFYRMEASLSGAFRPPPGHDYTPFDWNYYTPIVGGGGPNAPASNSDYAGAELLVVPDVTSLREASAMVTVNPVQDAGAVHYRWPAVTHEDLSTTAVRVVAAPVAGTLGNDNYQVELDGAWLDLYGSEKPRPGEIEGIAVSRGAGDLILTFDTLASADRYNLYFGRLAALPGYDHGSSGPATPLCDAGVSDLGGGRTQMVVGSADQPAESAYFLLTGHVDDVESPAGLDGAGVEIDRSQSVCR</sequence>
<name>A0A8J6Y7D2_9BACT</name>
<dbReference type="CDD" id="cd00229">
    <property type="entry name" value="SGNH_hydrolase"/>
    <property type="match status" value="1"/>
</dbReference>
<organism evidence="7 8">
    <name type="scientific">Candidatus Polarisedimenticola svalbardensis</name>
    <dbReference type="NCBI Taxonomy" id="2886004"/>
    <lineage>
        <taxon>Bacteria</taxon>
        <taxon>Pseudomonadati</taxon>
        <taxon>Acidobacteriota</taxon>
        <taxon>Candidatus Polarisedimenticolia</taxon>
        <taxon>Candidatus Polarisedimenticolales</taxon>
        <taxon>Candidatus Polarisedimenticolaceae</taxon>
        <taxon>Candidatus Polarisedimenticola</taxon>
    </lineage>
</organism>
<comment type="subcellular location">
    <subcellularLocation>
        <location evidence="1">Secreted</location>
    </subcellularLocation>
</comment>
<dbReference type="GO" id="GO:0005576">
    <property type="term" value="C:extracellular region"/>
    <property type="evidence" value="ECO:0007669"/>
    <property type="project" value="UniProtKB-SubCell"/>
</dbReference>
<keyword evidence="4" id="KW-0175">Coiled coil</keyword>
<dbReference type="InterPro" id="IPR033764">
    <property type="entry name" value="Sdr_B"/>
</dbReference>
<comment type="caution">
    <text evidence="7">The sequence shown here is derived from an EMBL/GenBank/DDBJ whole genome shotgun (WGS) entry which is preliminary data.</text>
</comment>
<evidence type="ECO:0000256" key="2">
    <source>
        <dbReference type="ARBA" id="ARBA00022525"/>
    </source>
</evidence>